<organism evidence="1 2">
    <name type="scientific">Chaenocephalus aceratus</name>
    <name type="common">Blackfin icefish</name>
    <name type="synonym">Chaenichthys aceratus</name>
    <dbReference type="NCBI Taxonomy" id="36190"/>
    <lineage>
        <taxon>Eukaryota</taxon>
        <taxon>Metazoa</taxon>
        <taxon>Chordata</taxon>
        <taxon>Craniata</taxon>
        <taxon>Vertebrata</taxon>
        <taxon>Euteleostomi</taxon>
        <taxon>Actinopterygii</taxon>
        <taxon>Neopterygii</taxon>
        <taxon>Teleostei</taxon>
        <taxon>Neoteleostei</taxon>
        <taxon>Acanthomorphata</taxon>
        <taxon>Eupercaria</taxon>
        <taxon>Perciformes</taxon>
        <taxon>Notothenioidei</taxon>
        <taxon>Channichthyidae</taxon>
        <taxon>Chaenocephalus</taxon>
    </lineage>
</organism>
<dbReference type="EMBL" id="CM043791">
    <property type="protein sequence ID" value="KAI4824414.1"/>
    <property type="molecule type" value="Genomic_DNA"/>
</dbReference>
<dbReference type="Proteomes" id="UP001057452">
    <property type="component" value="Chromosome 7"/>
</dbReference>
<gene>
    <name evidence="1" type="ORF">KUCAC02_012927</name>
</gene>
<evidence type="ECO:0000313" key="1">
    <source>
        <dbReference type="EMBL" id="KAI4824414.1"/>
    </source>
</evidence>
<proteinExistence type="predicted"/>
<reference evidence="1" key="1">
    <citation type="submission" date="2022-05" db="EMBL/GenBank/DDBJ databases">
        <title>Chromosome-level genome of Chaenocephalus aceratus.</title>
        <authorList>
            <person name="Park H."/>
        </authorList>
    </citation>
    <scope>NUCLEOTIDE SEQUENCE</scope>
    <source>
        <strain evidence="1">KU_202001</strain>
    </source>
</reference>
<keyword evidence="2" id="KW-1185">Reference proteome</keyword>
<accession>A0ACB9XDB7</accession>
<evidence type="ECO:0000313" key="2">
    <source>
        <dbReference type="Proteomes" id="UP001057452"/>
    </source>
</evidence>
<sequence>MWSSQQNSPQLAQGQWSGVGVLGLGCSGAVEHHTALPLARGLQVLCGCICQTALKAAARSTLTLRPSPLPPHRPQENPTATQGQDPGHHCWRDLAEIAGKILSPFSRLPSRTSSRFSPQCGAQRPDDPVSLLAVMQALLSSNTAEHASYSPTGNR</sequence>
<name>A0ACB9XDB7_CHAAC</name>
<comment type="caution">
    <text evidence="1">The sequence shown here is derived from an EMBL/GenBank/DDBJ whole genome shotgun (WGS) entry which is preliminary data.</text>
</comment>
<protein>
    <submittedName>
        <fullName evidence="1">Uncharacterized protein</fullName>
    </submittedName>
</protein>